<feature type="region of interest" description="Disordered" evidence="1">
    <location>
        <begin position="1"/>
        <end position="40"/>
    </location>
</feature>
<dbReference type="HOGENOM" id="CLU_3292331_0_0_5"/>
<keyword evidence="3" id="KW-1185">Reference proteome</keyword>
<dbReference type="KEGG" id="mor:MOC_2465"/>
<feature type="compositionally biased region" description="Low complexity" evidence="1">
    <location>
        <begin position="15"/>
        <end position="27"/>
    </location>
</feature>
<name>A0A089NUJ8_9HYPH</name>
<dbReference type="EMBL" id="CP003811">
    <property type="protein sequence ID" value="AIQ90220.1"/>
    <property type="molecule type" value="Genomic_DNA"/>
</dbReference>
<evidence type="ECO:0000256" key="1">
    <source>
        <dbReference type="SAM" id="MobiDB-lite"/>
    </source>
</evidence>
<accession>A0A089NUJ8</accession>
<proteinExistence type="predicted"/>
<gene>
    <name evidence="2" type="ORF">MOC_2465</name>
</gene>
<protein>
    <submittedName>
        <fullName evidence="2">Protein of unassigned function</fullName>
    </submittedName>
</protein>
<dbReference type="AlphaFoldDB" id="A0A089NUJ8"/>
<evidence type="ECO:0000313" key="3">
    <source>
        <dbReference type="Proteomes" id="UP000029492"/>
    </source>
</evidence>
<dbReference type="Proteomes" id="UP000029492">
    <property type="component" value="Chromosome"/>
</dbReference>
<organism evidence="2 3">
    <name type="scientific">Methylobacterium oryzae CBMB20</name>
    <dbReference type="NCBI Taxonomy" id="693986"/>
    <lineage>
        <taxon>Bacteria</taxon>
        <taxon>Pseudomonadati</taxon>
        <taxon>Pseudomonadota</taxon>
        <taxon>Alphaproteobacteria</taxon>
        <taxon>Hyphomicrobiales</taxon>
        <taxon>Methylobacteriaceae</taxon>
        <taxon>Methylobacterium</taxon>
    </lineage>
</organism>
<evidence type="ECO:0000313" key="2">
    <source>
        <dbReference type="EMBL" id="AIQ90220.1"/>
    </source>
</evidence>
<reference evidence="2 3" key="1">
    <citation type="journal article" date="2014" name="PLoS ONE">
        <title>Genome Information of Methylobacterium oryzae, a Plant-Probiotic Methylotroph in the Phyllosphere.</title>
        <authorList>
            <person name="Kwak M.J."/>
            <person name="Jeong H."/>
            <person name="Madhaiyan M."/>
            <person name="Lee Y."/>
            <person name="Sa T.M."/>
            <person name="Oh T.K."/>
            <person name="Kim J.F."/>
        </authorList>
    </citation>
    <scope>NUCLEOTIDE SEQUENCE [LARGE SCALE GENOMIC DNA]</scope>
    <source>
        <strain evidence="2 3">CBMB20</strain>
    </source>
</reference>
<sequence length="40" mass="4210">MMSAGQPLRSSVCAGTRRGTRSVSRTGDQIEKVSGAARED</sequence>